<sequence>MIMTKLDLMVFLFAFKFQRSLVACERCRKSHKKCLLSETPSAEDKCIRCQQQGFDCIWGSSVVQKQPANDVSSISKPKNAKPAANRKRKTLTGKSMSLTWAPALTTKRKSGVQKHQSYKKSARLFQDELIYADAVKHKENNSQFVTSTQPLATILSKDSFLCLEGESLGLYSPWQNTSQYGQRKGPKPDTIDPDLVAYLKAKHAFELPSLKDRVKQVKLFMDNLYPLYPVVDRSILEQVESGTDLETVTSGEIGGVSLLLLNAMMLAGVNKSNVDAIIFIDVNP</sequence>
<protein>
    <submittedName>
        <fullName evidence="1">Unnamed protein product</fullName>
    </submittedName>
</protein>
<comment type="caution">
    <text evidence="1">The sequence shown here is derived from an EMBL/GenBank/DDBJ whole genome shotgun (WGS) entry which is preliminary data.</text>
</comment>
<proteinExistence type="predicted"/>
<organism evidence="1 2">
    <name type="scientific">Ambrosiozyma monospora</name>
    <name type="common">Yeast</name>
    <name type="synonym">Endomycopsis monosporus</name>
    <dbReference type="NCBI Taxonomy" id="43982"/>
    <lineage>
        <taxon>Eukaryota</taxon>
        <taxon>Fungi</taxon>
        <taxon>Dikarya</taxon>
        <taxon>Ascomycota</taxon>
        <taxon>Saccharomycotina</taxon>
        <taxon>Pichiomycetes</taxon>
        <taxon>Pichiales</taxon>
        <taxon>Pichiaceae</taxon>
        <taxon>Ambrosiozyma</taxon>
    </lineage>
</organism>
<dbReference type="EMBL" id="BSXS01012499">
    <property type="protein sequence ID" value="GMF02477.1"/>
    <property type="molecule type" value="Genomic_DNA"/>
</dbReference>
<dbReference type="Proteomes" id="UP001165064">
    <property type="component" value="Unassembled WGS sequence"/>
</dbReference>
<name>A0ACB5U855_AMBMO</name>
<accession>A0ACB5U855</accession>
<evidence type="ECO:0000313" key="1">
    <source>
        <dbReference type="EMBL" id="GMF02477.1"/>
    </source>
</evidence>
<keyword evidence="2" id="KW-1185">Reference proteome</keyword>
<reference evidence="1" key="1">
    <citation type="submission" date="2023-04" db="EMBL/GenBank/DDBJ databases">
        <title>Ambrosiozyma monospora NBRC 10751.</title>
        <authorList>
            <person name="Ichikawa N."/>
            <person name="Sato H."/>
            <person name="Tonouchi N."/>
        </authorList>
    </citation>
    <scope>NUCLEOTIDE SEQUENCE</scope>
    <source>
        <strain evidence="1">NBRC 10751</strain>
    </source>
</reference>
<gene>
    <name evidence="1" type="ORF">Amon02_001147400</name>
</gene>
<evidence type="ECO:0000313" key="2">
    <source>
        <dbReference type="Proteomes" id="UP001165064"/>
    </source>
</evidence>